<evidence type="ECO:0000256" key="3">
    <source>
        <dbReference type="ARBA" id="ARBA00022448"/>
    </source>
</evidence>
<keyword evidence="13" id="KW-1185">Reference proteome</keyword>
<feature type="non-terminal residue" evidence="12">
    <location>
        <position position="1"/>
    </location>
</feature>
<accession>A0A0C2ZRN2</accession>
<evidence type="ECO:0000256" key="1">
    <source>
        <dbReference type="ARBA" id="ARBA00004370"/>
    </source>
</evidence>
<reference evidence="12 13" key="1">
    <citation type="submission" date="2014-04" db="EMBL/GenBank/DDBJ databases">
        <authorList>
            <consortium name="DOE Joint Genome Institute"/>
            <person name="Kuo A."/>
            <person name="Kohler A."/>
            <person name="Nagy L.G."/>
            <person name="Floudas D."/>
            <person name="Copeland A."/>
            <person name="Barry K.W."/>
            <person name="Cichocki N."/>
            <person name="Veneault-Fourrey C."/>
            <person name="LaButti K."/>
            <person name="Lindquist E.A."/>
            <person name="Lipzen A."/>
            <person name="Lundell T."/>
            <person name="Morin E."/>
            <person name="Murat C."/>
            <person name="Sun H."/>
            <person name="Tunlid A."/>
            <person name="Henrissat B."/>
            <person name="Grigoriev I.V."/>
            <person name="Hibbett D.S."/>
            <person name="Martin F."/>
            <person name="Nordberg H.P."/>
            <person name="Cantor M.N."/>
            <person name="Hua S.X."/>
        </authorList>
    </citation>
    <scope>NUCLEOTIDE SEQUENCE [LARGE SCALE GENOMIC DNA]</scope>
    <source>
        <strain evidence="12 13">Foug A</strain>
    </source>
</reference>
<dbReference type="GO" id="GO:0043531">
    <property type="term" value="F:ADP binding"/>
    <property type="evidence" value="ECO:0007669"/>
    <property type="project" value="TreeGrafter"/>
</dbReference>
<dbReference type="InterPro" id="IPR000194">
    <property type="entry name" value="ATPase_F1/V1/A1_a/bsu_nucl-bd"/>
</dbReference>
<dbReference type="FunFam" id="3.40.50.300:FF:002432">
    <property type="entry name" value="ATP synthase subunit alpha, mitochondrial"/>
    <property type="match status" value="1"/>
</dbReference>
<dbReference type="GO" id="GO:0045259">
    <property type="term" value="C:proton-transporting ATP synthase complex"/>
    <property type="evidence" value="ECO:0007669"/>
    <property type="project" value="UniProtKB-KW"/>
</dbReference>
<sequence length="135" mass="14592">QIIDIPVGPGLLGCVVDALGDLINTKGPIATNQFSNLWAIIHPPLSTEQVNQPVMTGLKPIDVMVPIGCGQSELIIGDHQTGRTVVAIDTILNQKCWNNGKDDEKKLYCVYVAVGQKCFTEAQLKVCRATVIYST</sequence>
<dbReference type="Proteomes" id="UP000053989">
    <property type="component" value="Unassembled WGS sequence"/>
</dbReference>
<feature type="domain" description="ATPase F1/V1/A1 complex alpha/beta subunit nucleotide-binding" evidence="11">
    <location>
        <begin position="57"/>
        <end position="118"/>
    </location>
</feature>
<keyword evidence="8" id="KW-0472">Membrane</keyword>
<evidence type="ECO:0000313" key="12">
    <source>
        <dbReference type="EMBL" id="KIM55232.1"/>
    </source>
</evidence>
<dbReference type="AlphaFoldDB" id="A0A0C2ZRN2"/>
<keyword evidence="6" id="KW-0067">ATP-binding</keyword>
<name>A0A0C2ZRN2_9AGAM</name>
<comment type="subcellular location">
    <subcellularLocation>
        <location evidence="1">Membrane</location>
    </subcellularLocation>
</comment>
<evidence type="ECO:0000313" key="13">
    <source>
        <dbReference type="Proteomes" id="UP000053989"/>
    </source>
</evidence>
<gene>
    <name evidence="12" type="ORF">SCLCIDRAFT_135033</name>
</gene>
<dbReference type="Pfam" id="PF00006">
    <property type="entry name" value="ATP-synt_ab"/>
    <property type="match status" value="1"/>
</dbReference>
<keyword evidence="4" id="KW-0547">Nucleotide-binding</keyword>
<keyword evidence="3" id="KW-0813">Transport</keyword>
<dbReference type="HOGENOM" id="CLU_059957_3_1_1"/>
<dbReference type="OrthoDB" id="9805536at2759"/>
<dbReference type="InParanoid" id="A0A0C2ZRN2"/>
<evidence type="ECO:0000259" key="11">
    <source>
        <dbReference type="Pfam" id="PF00006"/>
    </source>
</evidence>
<dbReference type="SUPFAM" id="SSF52540">
    <property type="entry name" value="P-loop containing nucleoside triphosphate hydrolases"/>
    <property type="match status" value="1"/>
</dbReference>
<dbReference type="PANTHER" id="PTHR48082:SF2">
    <property type="entry name" value="ATP SYNTHASE SUBUNIT ALPHA, MITOCHONDRIAL"/>
    <property type="match status" value="1"/>
</dbReference>
<dbReference type="STRING" id="1036808.A0A0C2ZRN2"/>
<evidence type="ECO:0000256" key="6">
    <source>
        <dbReference type="ARBA" id="ARBA00022840"/>
    </source>
</evidence>
<organism evidence="12 13">
    <name type="scientific">Scleroderma citrinum Foug A</name>
    <dbReference type="NCBI Taxonomy" id="1036808"/>
    <lineage>
        <taxon>Eukaryota</taxon>
        <taxon>Fungi</taxon>
        <taxon>Dikarya</taxon>
        <taxon>Basidiomycota</taxon>
        <taxon>Agaricomycotina</taxon>
        <taxon>Agaricomycetes</taxon>
        <taxon>Agaricomycetidae</taxon>
        <taxon>Boletales</taxon>
        <taxon>Sclerodermatineae</taxon>
        <taxon>Sclerodermataceae</taxon>
        <taxon>Scleroderma</taxon>
    </lineage>
</organism>
<dbReference type="EMBL" id="KN822138">
    <property type="protein sequence ID" value="KIM55232.1"/>
    <property type="molecule type" value="Genomic_DNA"/>
</dbReference>
<dbReference type="GO" id="GO:0005524">
    <property type="term" value="F:ATP binding"/>
    <property type="evidence" value="ECO:0007669"/>
    <property type="project" value="UniProtKB-KW"/>
</dbReference>
<dbReference type="GO" id="GO:0046933">
    <property type="term" value="F:proton-transporting ATP synthase activity, rotational mechanism"/>
    <property type="evidence" value="ECO:0007669"/>
    <property type="project" value="InterPro"/>
</dbReference>
<evidence type="ECO:0000256" key="10">
    <source>
        <dbReference type="ARBA" id="ARBA00023310"/>
    </source>
</evidence>
<evidence type="ECO:0000256" key="7">
    <source>
        <dbReference type="ARBA" id="ARBA00023065"/>
    </source>
</evidence>
<comment type="similarity">
    <text evidence="2">Belongs to the ATPase alpha/beta chains family.</text>
</comment>
<evidence type="ECO:0000256" key="8">
    <source>
        <dbReference type="ARBA" id="ARBA00023136"/>
    </source>
</evidence>
<proteinExistence type="inferred from homology"/>
<evidence type="ECO:0000256" key="2">
    <source>
        <dbReference type="ARBA" id="ARBA00008936"/>
    </source>
</evidence>
<reference evidence="13" key="2">
    <citation type="submission" date="2015-01" db="EMBL/GenBank/DDBJ databases">
        <title>Evolutionary Origins and Diversification of the Mycorrhizal Mutualists.</title>
        <authorList>
            <consortium name="DOE Joint Genome Institute"/>
            <consortium name="Mycorrhizal Genomics Consortium"/>
            <person name="Kohler A."/>
            <person name="Kuo A."/>
            <person name="Nagy L.G."/>
            <person name="Floudas D."/>
            <person name="Copeland A."/>
            <person name="Barry K.W."/>
            <person name="Cichocki N."/>
            <person name="Veneault-Fourrey C."/>
            <person name="LaButti K."/>
            <person name="Lindquist E.A."/>
            <person name="Lipzen A."/>
            <person name="Lundell T."/>
            <person name="Morin E."/>
            <person name="Murat C."/>
            <person name="Riley R."/>
            <person name="Ohm R."/>
            <person name="Sun H."/>
            <person name="Tunlid A."/>
            <person name="Henrissat B."/>
            <person name="Grigoriev I.V."/>
            <person name="Hibbett D.S."/>
            <person name="Martin F."/>
        </authorList>
    </citation>
    <scope>NUCLEOTIDE SEQUENCE [LARGE SCALE GENOMIC DNA]</scope>
    <source>
        <strain evidence="13">Foug A</strain>
    </source>
</reference>
<keyword evidence="5" id="KW-0375">Hydrogen ion transport</keyword>
<evidence type="ECO:0000256" key="4">
    <source>
        <dbReference type="ARBA" id="ARBA00022741"/>
    </source>
</evidence>
<dbReference type="InterPro" id="IPR005294">
    <property type="entry name" value="ATP_synth_F1_asu"/>
</dbReference>
<dbReference type="Gene3D" id="3.40.50.300">
    <property type="entry name" value="P-loop containing nucleotide triphosphate hydrolases"/>
    <property type="match status" value="1"/>
</dbReference>
<dbReference type="PANTHER" id="PTHR48082">
    <property type="entry name" value="ATP SYNTHASE SUBUNIT ALPHA, MITOCHONDRIAL"/>
    <property type="match status" value="1"/>
</dbReference>
<protein>
    <recommendedName>
        <fullName evidence="11">ATPase F1/V1/A1 complex alpha/beta subunit nucleotide-binding domain-containing protein</fullName>
    </recommendedName>
</protein>
<dbReference type="InterPro" id="IPR027417">
    <property type="entry name" value="P-loop_NTPase"/>
</dbReference>
<evidence type="ECO:0000256" key="5">
    <source>
        <dbReference type="ARBA" id="ARBA00022781"/>
    </source>
</evidence>
<keyword evidence="9" id="KW-0139">CF(1)</keyword>
<keyword evidence="10" id="KW-0066">ATP synthesis</keyword>
<evidence type="ECO:0000256" key="9">
    <source>
        <dbReference type="ARBA" id="ARBA00023196"/>
    </source>
</evidence>
<keyword evidence="7" id="KW-0406">Ion transport</keyword>